<comment type="catalytic activity">
    <reaction evidence="10">
        <text>4-CDP-2-C-methyl-D-erythritol + ATP = 4-CDP-2-C-methyl-D-erythritol 2-phosphate + ADP + H(+)</text>
        <dbReference type="Rhea" id="RHEA:18437"/>
        <dbReference type="ChEBI" id="CHEBI:15378"/>
        <dbReference type="ChEBI" id="CHEBI:30616"/>
        <dbReference type="ChEBI" id="CHEBI:57823"/>
        <dbReference type="ChEBI" id="CHEBI:57919"/>
        <dbReference type="ChEBI" id="CHEBI:456216"/>
        <dbReference type="EC" id="2.7.1.148"/>
    </reaction>
</comment>
<comment type="pathway">
    <text evidence="10">Isoprenoid biosynthesis; isopentenyl diphosphate biosynthesis via DXP pathway; isopentenyl diphosphate from 1-deoxy-D-xylulose 5-phosphate: step 3/6.</text>
</comment>
<protein>
    <recommendedName>
        <fullName evidence="3 10">4-diphosphocytidyl-2-C-methyl-D-erythritol kinase</fullName>
        <shortName evidence="10">CMK</shortName>
        <ecNumber evidence="2 10">2.7.1.148</ecNumber>
    </recommendedName>
    <alternativeName>
        <fullName evidence="9 10">4-(cytidine-5'-diphospho)-2-C-methyl-D-erythritol kinase</fullName>
    </alternativeName>
</protein>
<evidence type="ECO:0000256" key="8">
    <source>
        <dbReference type="ARBA" id="ARBA00023229"/>
    </source>
</evidence>
<dbReference type="GO" id="GO:0016114">
    <property type="term" value="P:terpenoid biosynthetic process"/>
    <property type="evidence" value="ECO:0007669"/>
    <property type="project" value="UniProtKB-UniRule"/>
</dbReference>
<dbReference type="STRING" id="1538553.JT25_014615"/>
<evidence type="ECO:0000259" key="11">
    <source>
        <dbReference type="Pfam" id="PF00288"/>
    </source>
</evidence>
<accession>A0A126T6I3</accession>
<dbReference type="SUPFAM" id="SSF54211">
    <property type="entry name" value="Ribosomal protein S5 domain 2-like"/>
    <property type="match status" value="1"/>
</dbReference>
<keyword evidence="7 10" id="KW-0067">ATP-binding</keyword>
<dbReference type="EMBL" id="CP014476">
    <property type="protein sequence ID" value="AMK77695.1"/>
    <property type="molecule type" value="Genomic_DNA"/>
</dbReference>
<dbReference type="Proteomes" id="UP000030512">
    <property type="component" value="Chromosome"/>
</dbReference>
<keyword evidence="14" id="KW-1185">Reference proteome</keyword>
<feature type="domain" description="GHMP kinase N-terminal" evidence="11">
    <location>
        <begin position="80"/>
        <end position="156"/>
    </location>
</feature>
<comment type="function">
    <text evidence="10">Catalyzes the phosphorylation of the position 2 hydroxy group of 4-diphosphocytidyl-2C-methyl-D-erythritol.</text>
</comment>
<keyword evidence="5 10" id="KW-0547">Nucleotide-binding</keyword>
<dbReference type="SUPFAM" id="SSF55060">
    <property type="entry name" value="GHMP Kinase, C-terminal domain"/>
    <property type="match status" value="1"/>
</dbReference>
<dbReference type="Gene3D" id="3.30.230.10">
    <property type="match status" value="1"/>
</dbReference>
<dbReference type="PIRSF" id="PIRSF010376">
    <property type="entry name" value="IspE"/>
    <property type="match status" value="1"/>
</dbReference>
<dbReference type="KEGG" id="mdn:JT25_014615"/>
<dbReference type="InterPro" id="IPR004424">
    <property type="entry name" value="IspE"/>
</dbReference>
<dbReference type="InterPro" id="IPR036554">
    <property type="entry name" value="GHMP_kinase_C_sf"/>
</dbReference>
<dbReference type="GO" id="GO:0005524">
    <property type="term" value="F:ATP binding"/>
    <property type="evidence" value="ECO:0007669"/>
    <property type="project" value="UniProtKB-UniRule"/>
</dbReference>
<feature type="binding site" evidence="10">
    <location>
        <begin position="107"/>
        <end position="117"/>
    </location>
    <ligand>
        <name>ATP</name>
        <dbReference type="ChEBI" id="CHEBI:30616"/>
    </ligand>
</feature>
<dbReference type="GO" id="GO:0019288">
    <property type="term" value="P:isopentenyl diphosphate biosynthetic process, methylerythritol 4-phosphate pathway"/>
    <property type="evidence" value="ECO:0007669"/>
    <property type="project" value="UniProtKB-UniRule"/>
</dbReference>
<reference evidence="13 14" key="1">
    <citation type="journal article" date="2015" name="Environ. Microbiol.">
        <title>Methane oxidation coupled to nitrate reduction under hypoxia by the Gammaproteobacterium Methylomonas denitrificans, sp. nov. type strain FJG1.</title>
        <authorList>
            <person name="Kits K.D."/>
            <person name="Klotz M.G."/>
            <person name="Stein L.Y."/>
        </authorList>
    </citation>
    <scope>NUCLEOTIDE SEQUENCE [LARGE SCALE GENOMIC DNA]</scope>
    <source>
        <strain evidence="13 14">FJG1</strain>
    </source>
</reference>
<evidence type="ECO:0000256" key="5">
    <source>
        <dbReference type="ARBA" id="ARBA00022741"/>
    </source>
</evidence>
<evidence type="ECO:0000259" key="12">
    <source>
        <dbReference type="Pfam" id="PF08544"/>
    </source>
</evidence>
<keyword evidence="8 10" id="KW-0414">Isoprene biosynthesis</keyword>
<gene>
    <name evidence="10" type="primary">ispE</name>
    <name evidence="13" type="ORF">JT25_014615</name>
</gene>
<evidence type="ECO:0000313" key="13">
    <source>
        <dbReference type="EMBL" id="AMK77695.1"/>
    </source>
</evidence>
<evidence type="ECO:0000256" key="7">
    <source>
        <dbReference type="ARBA" id="ARBA00022840"/>
    </source>
</evidence>
<keyword evidence="4 10" id="KW-0808">Transferase</keyword>
<organism evidence="13 14">
    <name type="scientific">Methylomonas denitrificans</name>
    <dbReference type="NCBI Taxonomy" id="1538553"/>
    <lineage>
        <taxon>Bacteria</taxon>
        <taxon>Pseudomonadati</taxon>
        <taxon>Pseudomonadota</taxon>
        <taxon>Gammaproteobacteria</taxon>
        <taxon>Methylococcales</taxon>
        <taxon>Methylococcaceae</taxon>
        <taxon>Methylomonas</taxon>
    </lineage>
</organism>
<evidence type="ECO:0000256" key="6">
    <source>
        <dbReference type="ARBA" id="ARBA00022777"/>
    </source>
</evidence>
<evidence type="ECO:0000256" key="10">
    <source>
        <dbReference type="HAMAP-Rule" id="MF_00061"/>
    </source>
</evidence>
<dbReference type="UniPathway" id="UPA00056">
    <property type="reaction ID" value="UER00094"/>
</dbReference>
<evidence type="ECO:0000256" key="9">
    <source>
        <dbReference type="ARBA" id="ARBA00032554"/>
    </source>
</evidence>
<feature type="active site" evidence="10">
    <location>
        <position position="149"/>
    </location>
</feature>
<evidence type="ECO:0000256" key="2">
    <source>
        <dbReference type="ARBA" id="ARBA00012052"/>
    </source>
</evidence>
<dbReference type="Pfam" id="PF08544">
    <property type="entry name" value="GHMP_kinases_C"/>
    <property type="match status" value="1"/>
</dbReference>
<evidence type="ECO:0000313" key="14">
    <source>
        <dbReference type="Proteomes" id="UP000030512"/>
    </source>
</evidence>
<feature type="active site" evidence="10">
    <location>
        <position position="24"/>
    </location>
</feature>
<dbReference type="HAMAP" id="MF_00061">
    <property type="entry name" value="IspE"/>
    <property type="match status" value="1"/>
</dbReference>
<keyword evidence="6 10" id="KW-0418">Kinase</keyword>
<comment type="similarity">
    <text evidence="1 10">Belongs to the GHMP kinase family. IspE subfamily.</text>
</comment>
<dbReference type="PANTHER" id="PTHR43527">
    <property type="entry name" value="4-DIPHOSPHOCYTIDYL-2-C-METHYL-D-ERYTHRITOL KINASE, CHLOROPLASTIC"/>
    <property type="match status" value="1"/>
</dbReference>
<feature type="domain" description="GHMP kinase C-terminal" evidence="12">
    <location>
        <begin position="214"/>
        <end position="270"/>
    </location>
</feature>
<dbReference type="Gene3D" id="3.30.70.890">
    <property type="entry name" value="GHMP kinase, C-terminal domain"/>
    <property type="match status" value="1"/>
</dbReference>
<proteinExistence type="inferred from homology"/>
<evidence type="ECO:0000256" key="1">
    <source>
        <dbReference type="ARBA" id="ARBA00009684"/>
    </source>
</evidence>
<dbReference type="AlphaFoldDB" id="A0A126T6I3"/>
<dbReference type="InterPro" id="IPR013750">
    <property type="entry name" value="GHMP_kinase_C_dom"/>
</dbReference>
<dbReference type="NCBIfam" id="TIGR00154">
    <property type="entry name" value="ispE"/>
    <property type="match status" value="1"/>
</dbReference>
<dbReference type="EC" id="2.7.1.148" evidence="2 10"/>
<dbReference type="GO" id="GO:0050515">
    <property type="term" value="F:4-(cytidine 5'-diphospho)-2-C-methyl-D-erythritol kinase activity"/>
    <property type="evidence" value="ECO:0007669"/>
    <property type="project" value="UniProtKB-UniRule"/>
</dbReference>
<dbReference type="Pfam" id="PF00288">
    <property type="entry name" value="GHMP_kinases_N"/>
    <property type="match status" value="1"/>
</dbReference>
<dbReference type="InterPro" id="IPR006204">
    <property type="entry name" value="GHMP_kinase_N_dom"/>
</dbReference>
<dbReference type="InterPro" id="IPR020568">
    <property type="entry name" value="Ribosomal_Su5_D2-typ_SF"/>
</dbReference>
<sequence length="295" mass="32444">MGFVVTEVQEQVAGWGEKWPAPAKLNLMLRITGRRPDGYHLLQTVFQIIDLCDWITFHPVEDGLVFLHDPIPGVPEQDDLTIRAANLLKQYTGCLLGVCIEVEKNLPMGGGLGGGSSDAATTLVVLNKLWGLKLPLEKLMELGLLLGADVPVFVYGYTAWGEGIGEELKPITIPEQWVVVIKPDCHVNTKQIFLAEQLTRDSKPITMRDFIAGDWRNDCLPVVSNLYKAVGEALDALSQYADARLTGTGACVFAQFNSEESAREAFSALSPNWSVYLARGLNRSPLYEKLEQGSV</sequence>
<name>A0A126T6I3_9GAMM</name>
<dbReference type="OrthoDB" id="9809438at2"/>
<evidence type="ECO:0000256" key="3">
    <source>
        <dbReference type="ARBA" id="ARBA00017473"/>
    </source>
</evidence>
<evidence type="ECO:0000256" key="4">
    <source>
        <dbReference type="ARBA" id="ARBA00022679"/>
    </source>
</evidence>
<dbReference type="PANTHER" id="PTHR43527:SF2">
    <property type="entry name" value="4-DIPHOSPHOCYTIDYL-2-C-METHYL-D-ERYTHRITOL KINASE, CHLOROPLASTIC"/>
    <property type="match status" value="1"/>
</dbReference>
<dbReference type="InterPro" id="IPR014721">
    <property type="entry name" value="Ribsml_uS5_D2-typ_fold_subgr"/>
</dbReference>